<organism evidence="1 2">
    <name type="scientific">Filobacillus milosensis</name>
    <dbReference type="NCBI Taxonomy" id="94137"/>
    <lineage>
        <taxon>Bacteria</taxon>
        <taxon>Bacillati</taxon>
        <taxon>Bacillota</taxon>
        <taxon>Bacilli</taxon>
        <taxon>Bacillales</taxon>
        <taxon>Bacillaceae</taxon>
        <taxon>Filobacillus</taxon>
    </lineage>
</organism>
<dbReference type="OrthoDB" id="9810135at2"/>
<accession>A0A4Y8IQP9</accession>
<dbReference type="CDD" id="cd19067">
    <property type="entry name" value="PfuEndoQ-like"/>
    <property type="match status" value="1"/>
</dbReference>
<dbReference type="SUPFAM" id="SSF47781">
    <property type="entry name" value="RuvA domain 2-like"/>
    <property type="match status" value="1"/>
</dbReference>
<dbReference type="PANTHER" id="PTHR40084">
    <property type="entry name" value="PHOSPHOHYDROLASE, PHP FAMILY"/>
    <property type="match status" value="1"/>
</dbReference>
<keyword evidence="2" id="KW-1185">Reference proteome</keyword>
<comment type="caution">
    <text evidence="1">The sequence shown here is derived from an EMBL/GenBank/DDBJ whole genome shotgun (WGS) entry which is preliminary data.</text>
</comment>
<dbReference type="InterPro" id="IPR016195">
    <property type="entry name" value="Pol/histidinol_Pase-like"/>
</dbReference>
<dbReference type="Proteomes" id="UP000297975">
    <property type="component" value="Unassembled WGS sequence"/>
</dbReference>
<reference evidence="1 2" key="1">
    <citation type="submission" date="2019-03" db="EMBL/GenBank/DDBJ databases">
        <authorList>
            <person name="He R.-H."/>
        </authorList>
    </citation>
    <scope>NUCLEOTIDE SEQUENCE [LARGE SCALE GENOMIC DNA]</scope>
    <source>
        <strain evidence="2">SH 714</strain>
    </source>
</reference>
<dbReference type="AlphaFoldDB" id="A0A4Y8IQP9"/>
<dbReference type="InterPro" id="IPR010994">
    <property type="entry name" value="RuvA_2-like"/>
</dbReference>
<name>A0A4Y8IQP9_9BACI</name>
<dbReference type="SUPFAM" id="SSF89550">
    <property type="entry name" value="PHP domain-like"/>
    <property type="match status" value="1"/>
</dbReference>
<proteinExistence type="predicted"/>
<dbReference type="EMBL" id="SOPW01000003">
    <property type="protein sequence ID" value="TFB23908.1"/>
    <property type="molecule type" value="Genomic_DNA"/>
</dbReference>
<dbReference type="PANTHER" id="PTHR40084:SF1">
    <property type="entry name" value="PHOSPHOTRANSFERASE"/>
    <property type="match status" value="1"/>
</dbReference>
<sequence length="399" mass="44818">MKELTLKSYYADLHVHIGRTIHNQPVKISASNNLTITNIFHYVREKKGLDLVGVIDTHVPEVIEEIDQLLESGECKELDGGGISNGSVTLLLGSEIELYDDNCSGPIHVLCFLPTLKRMRQFSEWYAQFVKNRTLSSQRMYIQAKELQKKVAEFGGLFIPAHVFTPFKSLYGKGVNKSLTEVFDPNLIDAVELGLSSDTSMADTIDELNAYTFLTNSDSHSLEKIGREYQELGLAEPTFEELKKALKSDQGRCVKANYGMNPRLGKYYTTICRSCDSRIDYAVPCPECGSKKVVKGVSERILEVSGKQQYSPNINRPPYIYQVPLEYIPGLGPKTLERLRKRLYNDMYIIHQATFEELIDNSNKQVAELILQLRHGKLGIEPGGGGTYGRVVVSPPKND</sequence>
<evidence type="ECO:0000313" key="1">
    <source>
        <dbReference type="EMBL" id="TFB23908.1"/>
    </source>
</evidence>
<evidence type="ECO:0000313" key="2">
    <source>
        <dbReference type="Proteomes" id="UP000297975"/>
    </source>
</evidence>
<dbReference type="Gene3D" id="3.20.20.140">
    <property type="entry name" value="Metal-dependent hydrolases"/>
    <property type="match status" value="1"/>
</dbReference>
<gene>
    <name evidence="1" type="ORF">E3U55_03595</name>
</gene>
<protein>
    <submittedName>
        <fullName evidence="1">TIGR00375 family protein</fullName>
    </submittedName>
</protein>